<evidence type="ECO:0000256" key="8">
    <source>
        <dbReference type="ARBA" id="ARBA00023306"/>
    </source>
</evidence>
<keyword evidence="4" id="KW-0479">Metal-binding</keyword>
<dbReference type="Pfam" id="PF13878">
    <property type="entry name" value="zf-C2H2_3"/>
    <property type="match status" value="1"/>
</dbReference>
<dbReference type="AlphaFoldDB" id="A0A0C9Z6P4"/>
<dbReference type="GO" id="GO:0061733">
    <property type="term" value="F:protein-lysine-acetyltransferase activity"/>
    <property type="evidence" value="ECO:0007669"/>
    <property type="project" value="TreeGrafter"/>
</dbReference>
<evidence type="ECO:0000256" key="10">
    <source>
        <dbReference type="SAM" id="MobiDB-lite"/>
    </source>
</evidence>
<dbReference type="InterPro" id="IPR016181">
    <property type="entry name" value="Acyl_CoA_acyltransferase"/>
</dbReference>
<keyword evidence="7" id="KW-0539">Nucleus</keyword>
<accession>A0A0C9Z6P4</accession>
<feature type="region of interest" description="Disordered" evidence="10">
    <location>
        <begin position="40"/>
        <end position="63"/>
    </location>
</feature>
<evidence type="ECO:0000313" key="13">
    <source>
        <dbReference type="EMBL" id="KIK24881.1"/>
    </source>
</evidence>
<evidence type="ECO:0000256" key="5">
    <source>
        <dbReference type="ARBA" id="ARBA00022771"/>
    </source>
</evidence>
<keyword evidence="14" id="KW-1185">Reference proteome</keyword>
<dbReference type="SUPFAM" id="SSF55729">
    <property type="entry name" value="Acyl-CoA N-acyltransferases (Nat)"/>
    <property type="match status" value="1"/>
</dbReference>
<dbReference type="PANTHER" id="PTHR45884">
    <property type="entry name" value="N-ACETYLTRANSFERASE ECO"/>
    <property type="match status" value="1"/>
</dbReference>
<dbReference type="PANTHER" id="PTHR45884:SF2">
    <property type="entry name" value="N-ACETYLTRANSFERASE ECO"/>
    <property type="match status" value="1"/>
</dbReference>
<evidence type="ECO:0000256" key="6">
    <source>
        <dbReference type="ARBA" id="ARBA00022833"/>
    </source>
</evidence>
<evidence type="ECO:0000259" key="11">
    <source>
        <dbReference type="Pfam" id="PF13878"/>
    </source>
</evidence>
<name>A0A0C9Z6P4_9AGAM</name>
<dbReference type="GO" id="GO:0005634">
    <property type="term" value="C:nucleus"/>
    <property type="evidence" value="ECO:0007669"/>
    <property type="project" value="UniProtKB-SubCell"/>
</dbReference>
<evidence type="ECO:0008006" key="15">
    <source>
        <dbReference type="Google" id="ProtNLM"/>
    </source>
</evidence>
<evidence type="ECO:0000256" key="2">
    <source>
        <dbReference type="ARBA" id="ARBA00005816"/>
    </source>
</evidence>
<feature type="domain" description="N-acetyltransferase ESCO zinc-finger" evidence="11">
    <location>
        <begin position="105"/>
        <end position="140"/>
    </location>
</feature>
<sequence length="372" mass="40441">MKLVPSSRFLLEWSTVHRLVTSSRQCSKFVTVMKRTYSARSKPAPTLSPSSTNKRKADDDESDIENHVRLLTQKKKQRFALIASKAKAPAASCPLKPSQQKTLTQLHFVLDSSVLRACTLCGLSYTRGAPDDEALHRSHCGRVQRGMEWGREEQRESLKAGVTEISANVRIKNGTCGRIICFPANIGGRIGSKLANLLETINLTLTSPPLTKPVLDNSKAYVFLIPSQTNSYREKIVGCVIAQRISTAMAIATLEETAAAGTHHSDNTSPDGSPKSLIAKPMTPLVAVDAASGLFCYPKPLSTPLGIPRLFVSSSHRRQGIATRLLTAAAETFIHGCPLDPLKGEVAFSQPTEGGNAVMKSWGKGFVRIYEE</sequence>
<dbReference type="Pfam" id="PF13880">
    <property type="entry name" value="Acetyltransf_13"/>
    <property type="match status" value="1"/>
</dbReference>
<protein>
    <recommendedName>
        <fullName evidence="15">N-acetyltransferase ECO1</fullName>
    </recommendedName>
</protein>
<dbReference type="Proteomes" id="UP000054018">
    <property type="component" value="Unassembled WGS sequence"/>
</dbReference>
<comment type="subcellular location">
    <subcellularLocation>
        <location evidence="1">Nucleus</location>
    </subcellularLocation>
</comment>
<dbReference type="OrthoDB" id="428854at2759"/>
<dbReference type="HOGENOM" id="CLU_073121_0_0_1"/>
<evidence type="ECO:0000256" key="4">
    <source>
        <dbReference type="ARBA" id="ARBA00022723"/>
    </source>
</evidence>
<dbReference type="InterPro" id="IPR028005">
    <property type="entry name" value="AcTrfase_ESCO_Znf_dom"/>
</dbReference>
<reference evidence="14" key="2">
    <citation type="submission" date="2015-01" db="EMBL/GenBank/DDBJ databases">
        <title>Evolutionary Origins and Diversification of the Mycorrhizal Mutualists.</title>
        <authorList>
            <consortium name="DOE Joint Genome Institute"/>
            <consortium name="Mycorrhizal Genomics Consortium"/>
            <person name="Kohler A."/>
            <person name="Kuo A."/>
            <person name="Nagy L.G."/>
            <person name="Floudas D."/>
            <person name="Copeland A."/>
            <person name="Barry K.W."/>
            <person name="Cichocki N."/>
            <person name="Veneault-Fourrey C."/>
            <person name="LaButti K."/>
            <person name="Lindquist E.A."/>
            <person name="Lipzen A."/>
            <person name="Lundell T."/>
            <person name="Morin E."/>
            <person name="Murat C."/>
            <person name="Riley R."/>
            <person name="Ohm R."/>
            <person name="Sun H."/>
            <person name="Tunlid A."/>
            <person name="Henrissat B."/>
            <person name="Grigoriev I.V."/>
            <person name="Hibbett D.S."/>
            <person name="Martin F."/>
        </authorList>
    </citation>
    <scope>NUCLEOTIDE SEQUENCE [LARGE SCALE GENOMIC DNA]</scope>
    <source>
        <strain evidence="14">441</strain>
    </source>
</reference>
<gene>
    <name evidence="13" type="ORF">PISMIDRAFT_365251</name>
</gene>
<dbReference type="EMBL" id="KN833712">
    <property type="protein sequence ID" value="KIK24881.1"/>
    <property type="molecule type" value="Genomic_DNA"/>
</dbReference>
<keyword evidence="9" id="KW-0012">Acyltransferase</keyword>
<keyword evidence="3" id="KW-0808">Transferase</keyword>
<keyword evidence="5" id="KW-0863">Zinc-finger</keyword>
<reference evidence="13 14" key="1">
    <citation type="submission" date="2014-04" db="EMBL/GenBank/DDBJ databases">
        <authorList>
            <consortium name="DOE Joint Genome Institute"/>
            <person name="Kuo A."/>
            <person name="Kohler A."/>
            <person name="Costa M.D."/>
            <person name="Nagy L.G."/>
            <person name="Floudas D."/>
            <person name="Copeland A."/>
            <person name="Barry K.W."/>
            <person name="Cichocki N."/>
            <person name="Veneault-Fourrey C."/>
            <person name="LaButti K."/>
            <person name="Lindquist E.A."/>
            <person name="Lipzen A."/>
            <person name="Lundell T."/>
            <person name="Morin E."/>
            <person name="Murat C."/>
            <person name="Sun H."/>
            <person name="Tunlid A."/>
            <person name="Henrissat B."/>
            <person name="Grigoriev I.V."/>
            <person name="Hibbett D.S."/>
            <person name="Martin F."/>
            <person name="Nordberg H.P."/>
            <person name="Cantor M.N."/>
            <person name="Hua S.X."/>
        </authorList>
    </citation>
    <scope>NUCLEOTIDE SEQUENCE [LARGE SCALE GENOMIC DNA]</scope>
    <source>
        <strain evidence="13 14">441</strain>
    </source>
</reference>
<dbReference type="InterPro" id="IPR028009">
    <property type="entry name" value="ESCO_Acetyltransf_dom"/>
</dbReference>
<evidence type="ECO:0000256" key="7">
    <source>
        <dbReference type="ARBA" id="ARBA00023242"/>
    </source>
</evidence>
<evidence type="ECO:0000313" key="14">
    <source>
        <dbReference type="Proteomes" id="UP000054018"/>
    </source>
</evidence>
<keyword evidence="6" id="KW-0862">Zinc</keyword>
<dbReference type="CDD" id="cd04301">
    <property type="entry name" value="NAT_SF"/>
    <property type="match status" value="1"/>
</dbReference>
<proteinExistence type="inferred from homology"/>
<keyword evidence="8" id="KW-0131">Cell cycle</keyword>
<evidence type="ECO:0000259" key="12">
    <source>
        <dbReference type="Pfam" id="PF13880"/>
    </source>
</evidence>
<dbReference type="STRING" id="765257.A0A0C9Z6P4"/>
<organism evidence="13 14">
    <name type="scientific">Pisolithus microcarpus 441</name>
    <dbReference type="NCBI Taxonomy" id="765257"/>
    <lineage>
        <taxon>Eukaryota</taxon>
        <taxon>Fungi</taxon>
        <taxon>Dikarya</taxon>
        <taxon>Basidiomycota</taxon>
        <taxon>Agaricomycotina</taxon>
        <taxon>Agaricomycetes</taxon>
        <taxon>Agaricomycetidae</taxon>
        <taxon>Boletales</taxon>
        <taxon>Sclerodermatineae</taxon>
        <taxon>Pisolithaceae</taxon>
        <taxon>Pisolithus</taxon>
    </lineage>
</organism>
<dbReference type="GO" id="GO:0007064">
    <property type="term" value="P:mitotic sister chromatid cohesion"/>
    <property type="evidence" value="ECO:0007669"/>
    <property type="project" value="TreeGrafter"/>
</dbReference>
<evidence type="ECO:0000256" key="3">
    <source>
        <dbReference type="ARBA" id="ARBA00022679"/>
    </source>
</evidence>
<comment type="similarity">
    <text evidence="2">Belongs to the acetyltransferase family. ECO subfamily.</text>
</comment>
<dbReference type="GO" id="GO:0008270">
    <property type="term" value="F:zinc ion binding"/>
    <property type="evidence" value="ECO:0007669"/>
    <property type="project" value="UniProtKB-KW"/>
</dbReference>
<feature type="domain" description="N-acetyltransferase ESCO acetyl-transferase" evidence="12">
    <location>
        <begin position="305"/>
        <end position="363"/>
    </location>
</feature>
<evidence type="ECO:0000256" key="9">
    <source>
        <dbReference type="ARBA" id="ARBA00023315"/>
    </source>
</evidence>
<dbReference type="GO" id="GO:0000785">
    <property type="term" value="C:chromatin"/>
    <property type="evidence" value="ECO:0007669"/>
    <property type="project" value="TreeGrafter"/>
</dbReference>
<evidence type="ECO:0000256" key="1">
    <source>
        <dbReference type="ARBA" id="ARBA00004123"/>
    </source>
</evidence>